<protein>
    <submittedName>
        <fullName evidence="1">Uncharacterized protein</fullName>
    </submittedName>
</protein>
<dbReference type="EMBL" id="JAHDVG010000466">
    <property type="protein sequence ID" value="KAH1182809.1"/>
    <property type="molecule type" value="Genomic_DNA"/>
</dbReference>
<sequence length="99" mass="11591">MLMSREESSASHHENYFVITSLWLWPHFLLEQRKCSETWGCIRKLAKDRKWGWPPITEDEGAHGQNQSNFNTSLVVNMIKAELNLKKPPAQKFELISHL</sequence>
<name>A0A9D3XLI2_9SAUR</name>
<organism evidence="1 2">
    <name type="scientific">Mauremys mutica</name>
    <name type="common">yellowpond turtle</name>
    <dbReference type="NCBI Taxonomy" id="74926"/>
    <lineage>
        <taxon>Eukaryota</taxon>
        <taxon>Metazoa</taxon>
        <taxon>Chordata</taxon>
        <taxon>Craniata</taxon>
        <taxon>Vertebrata</taxon>
        <taxon>Euteleostomi</taxon>
        <taxon>Archelosauria</taxon>
        <taxon>Testudinata</taxon>
        <taxon>Testudines</taxon>
        <taxon>Cryptodira</taxon>
        <taxon>Durocryptodira</taxon>
        <taxon>Testudinoidea</taxon>
        <taxon>Geoemydidae</taxon>
        <taxon>Geoemydinae</taxon>
        <taxon>Mauremys</taxon>
    </lineage>
</organism>
<evidence type="ECO:0000313" key="1">
    <source>
        <dbReference type="EMBL" id="KAH1182809.1"/>
    </source>
</evidence>
<comment type="caution">
    <text evidence="1">The sequence shown here is derived from an EMBL/GenBank/DDBJ whole genome shotgun (WGS) entry which is preliminary data.</text>
</comment>
<keyword evidence="2" id="KW-1185">Reference proteome</keyword>
<evidence type="ECO:0000313" key="2">
    <source>
        <dbReference type="Proteomes" id="UP000827986"/>
    </source>
</evidence>
<gene>
    <name evidence="1" type="ORF">KIL84_004301</name>
</gene>
<reference evidence="1" key="1">
    <citation type="submission" date="2021-09" db="EMBL/GenBank/DDBJ databases">
        <title>The genome of Mauremys mutica provides insights into the evolution of semi-aquatic lifestyle.</title>
        <authorList>
            <person name="Gong S."/>
            <person name="Gao Y."/>
        </authorList>
    </citation>
    <scope>NUCLEOTIDE SEQUENCE</scope>
    <source>
        <strain evidence="1">MM-2020</strain>
        <tissue evidence="1">Muscle</tissue>
    </source>
</reference>
<accession>A0A9D3XLI2</accession>
<dbReference type="AlphaFoldDB" id="A0A9D3XLI2"/>
<dbReference type="Proteomes" id="UP000827986">
    <property type="component" value="Unassembled WGS sequence"/>
</dbReference>
<proteinExistence type="predicted"/>